<dbReference type="InterPro" id="IPR036291">
    <property type="entry name" value="NAD(P)-bd_dom_sf"/>
</dbReference>
<keyword evidence="2 3" id="KW-0560">Oxidoreductase</keyword>
<gene>
    <name evidence="9" type="ORF">JD82_00944</name>
</gene>
<dbReference type="InterPro" id="IPR006096">
    <property type="entry name" value="Glu/Leu/Phe/Val/Trp_DH_C"/>
</dbReference>
<dbReference type="PRINTS" id="PR00082">
    <property type="entry name" value="GLFDHDRGNASE"/>
</dbReference>
<dbReference type="SUPFAM" id="SSF51735">
    <property type="entry name" value="NAD(P)-binding Rossmann-fold domains"/>
    <property type="match status" value="1"/>
</dbReference>
<evidence type="ECO:0000256" key="2">
    <source>
        <dbReference type="ARBA" id="ARBA00023002"/>
    </source>
</evidence>
<dbReference type="Pfam" id="PF02812">
    <property type="entry name" value="ELFV_dehydrog_N"/>
    <property type="match status" value="1"/>
</dbReference>
<protein>
    <recommendedName>
        <fullName evidence="3">Glutamate dehydrogenase</fullName>
    </recommendedName>
</protein>
<sequence>MTTMENRPVPGGHGAAAVAGTAPATHTAGGTDIRTSEPMLRLVWTDAVTGAKGYLVVHTLVSGLATGGTRMRAGCTMQEVEDLARGMAAKTATFDLPVGGAKGGIDFDPKDPRAIDVLERFCQAMRPWLDAHWVTAEDLGVPQHLIDEVFDRLGLGQSYHAAISRAPHPDRTLRRVQAGLSAPVPGGLLLGDVIGGYGVAQACLGAAGAWGWDETTTTVAIQGIGTMGGGAAFYLHEAGMRVVAVADAAGTLYRPEGFDVPELLELRDAYGEIDRSRLPEGVQQLARDAVLSVEADILVPAAISYAVTPDNAADVTAKLVVEAANSATTPEAEAMLAARRIPVIPDFVANAGAAAWAWWLLLGQVDADPATSFHRLRTEMQSRVAMLLGEWIADEVPLRHTAWRLASANREAAAASPGSTASTASTGEALVIP</sequence>
<proteinExistence type="inferred from homology"/>
<evidence type="ECO:0000256" key="7">
    <source>
        <dbReference type="SAM" id="MobiDB-lite"/>
    </source>
</evidence>
<dbReference type="InterPro" id="IPR046346">
    <property type="entry name" value="Aminoacid_DH-like_N_sf"/>
</dbReference>
<evidence type="ECO:0000256" key="1">
    <source>
        <dbReference type="ARBA" id="ARBA00006382"/>
    </source>
</evidence>
<dbReference type="SUPFAM" id="SSF53223">
    <property type="entry name" value="Aminoacid dehydrogenase-like, N-terminal domain"/>
    <property type="match status" value="1"/>
</dbReference>
<dbReference type="InterPro" id="IPR006097">
    <property type="entry name" value="Glu/Leu/Phe/Val/Trp_DH_dimer"/>
</dbReference>
<dbReference type="SMART" id="SM00839">
    <property type="entry name" value="ELFV_dehydrog"/>
    <property type="match status" value="1"/>
</dbReference>
<dbReference type="AlphaFoldDB" id="A0A660CDV7"/>
<feature type="active site" description="Proton donor" evidence="4">
    <location>
        <position position="102"/>
    </location>
</feature>
<accession>A0A660CDV7</accession>
<dbReference type="Proteomes" id="UP000317303">
    <property type="component" value="Unassembled WGS sequence"/>
</dbReference>
<dbReference type="EMBL" id="VLJV01000001">
    <property type="protein sequence ID" value="TWH19121.1"/>
    <property type="molecule type" value="Genomic_DNA"/>
</dbReference>
<evidence type="ECO:0000256" key="5">
    <source>
        <dbReference type="PIRSR" id="PIRSR000185-3"/>
    </source>
</evidence>
<dbReference type="PANTHER" id="PTHR11606">
    <property type="entry name" value="GLUTAMATE DEHYDROGENASE"/>
    <property type="match status" value="1"/>
</dbReference>
<dbReference type="InterPro" id="IPR033524">
    <property type="entry name" value="Glu/Leu/Phe/Val_DH_AS"/>
</dbReference>
<feature type="region of interest" description="Disordered" evidence="7">
    <location>
        <begin position="1"/>
        <end position="32"/>
    </location>
</feature>
<evidence type="ECO:0000259" key="8">
    <source>
        <dbReference type="SMART" id="SM00839"/>
    </source>
</evidence>
<feature type="domain" description="Glutamate/phenylalanine/leucine/valine/L-tryptophan dehydrogenase C-terminal" evidence="8">
    <location>
        <begin position="191"/>
        <end position="418"/>
    </location>
</feature>
<comment type="caution">
    <text evidence="9">The sequence shown here is derived from an EMBL/GenBank/DDBJ whole genome shotgun (WGS) entry which is preliminary data.</text>
</comment>
<evidence type="ECO:0000256" key="6">
    <source>
        <dbReference type="RuleBase" id="RU004417"/>
    </source>
</evidence>
<evidence type="ECO:0000256" key="3">
    <source>
        <dbReference type="PIRNR" id="PIRNR000185"/>
    </source>
</evidence>
<evidence type="ECO:0000313" key="10">
    <source>
        <dbReference type="Proteomes" id="UP000317303"/>
    </source>
</evidence>
<comment type="similarity">
    <text evidence="1 3 6">Belongs to the Glu/Leu/Phe/Val dehydrogenases family.</text>
</comment>
<dbReference type="Pfam" id="PF00208">
    <property type="entry name" value="ELFV_dehydrog"/>
    <property type="match status" value="1"/>
</dbReference>
<feature type="region of interest" description="Disordered" evidence="7">
    <location>
        <begin position="414"/>
        <end position="433"/>
    </location>
</feature>
<dbReference type="Gene3D" id="3.40.50.720">
    <property type="entry name" value="NAD(P)-binding Rossmann-like Domain"/>
    <property type="match status" value="1"/>
</dbReference>
<organism evidence="9 10">
    <name type="scientific">Prauserella rugosa</name>
    <dbReference type="NCBI Taxonomy" id="43354"/>
    <lineage>
        <taxon>Bacteria</taxon>
        <taxon>Bacillati</taxon>
        <taxon>Actinomycetota</taxon>
        <taxon>Actinomycetes</taxon>
        <taxon>Pseudonocardiales</taxon>
        <taxon>Pseudonocardiaceae</taxon>
        <taxon>Prauserella</taxon>
    </lineage>
</organism>
<dbReference type="InterPro" id="IPR014362">
    <property type="entry name" value="Glu_DH"/>
</dbReference>
<dbReference type="Gene3D" id="3.40.50.10860">
    <property type="entry name" value="Leucine Dehydrogenase, chain A, domain 1"/>
    <property type="match status" value="1"/>
</dbReference>
<dbReference type="GO" id="GO:0006538">
    <property type="term" value="P:L-glutamate catabolic process"/>
    <property type="evidence" value="ECO:0007669"/>
    <property type="project" value="TreeGrafter"/>
</dbReference>
<feature type="site" description="Important for catalysis" evidence="5">
    <location>
        <position position="138"/>
    </location>
</feature>
<dbReference type="InterPro" id="IPR006095">
    <property type="entry name" value="Glu/Leu/Phe/Val/Trp_DH"/>
</dbReference>
<name>A0A660CDV7_9PSEU</name>
<dbReference type="PANTHER" id="PTHR11606:SF13">
    <property type="entry name" value="GLUTAMATE DEHYDROGENASE 1, MITOCHONDRIAL"/>
    <property type="match status" value="1"/>
</dbReference>
<dbReference type="GO" id="GO:0004352">
    <property type="term" value="F:glutamate dehydrogenase (NAD+) activity"/>
    <property type="evidence" value="ECO:0007669"/>
    <property type="project" value="TreeGrafter"/>
</dbReference>
<dbReference type="PIRSF" id="PIRSF000185">
    <property type="entry name" value="Glu_DH"/>
    <property type="match status" value="1"/>
</dbReference>
<feature type="compositionally biased region" description="Low complexity" evidence="7">
    <location>
        <begin position="15"/>
        <end position="31"/>
    </location>
</feature>
<keyword evidence="10" id="KW-1185">Reference proteome</keyword>
<dbReference type="PROSITE" id="PS00074">
    <property type="entry name" value="GLFV_DEHYDROGENASE"/>
    <property type="match status" value="1"/>
</dbReference>
<evidence type="ECO:0000313" key="9">
    <source>
        <dbReference type="EMBL" id="TWH19121.1"/>
    </source>
</evidence>
<reference evidence="9 10" key="1">
    <citation type="submission" date="2019-07" db="EMBL/GenBank/DDBJ databases">
        <title>R&amp;d 2014.</title>
        <authorList>
            <person name="Klenk H.-P."/>
        </authorList>
    </citation>
    <scope>NUCLEOTIDE SEQUENCE [LARGE SCALE GENOMIC DNA]</scope>
    <source>
        <strain evidence="9 10">DSM 43194</strain>
    </source>
</reference>
<evidence type="ECO:0000256" key="4">
    <source>
        <dbReference type="PIRSR" id="PIRSR000185-1"/>
    </source>
</evidence>